<dbReference type="CDD" id="cd15830">
    <property type="entry name" value="BamD"/>
    <property type="match status" value="1"/>
</dbReference>
<feature type="repeat" description="TPR" evidence="7">
    <location>
        <begin position="74"/>
        <end position="107"/>
    </location>
</feature>
<evidence type="ECO:0000259" key="8">
    <source>
        <dbReference type="Pfam" id="PF13525"/>
    </source>
</evidence>
<keyword evidence="1 6" id="KW-0732">Signal</keyword>
<dbReference type="InterPro" id="IPR039565">
    <property type="entry name" value="BamD-like"/>
</dbReference>
<keyword evidence="4 6" id="KW-0998">Cell outer membrane</keyword>
<evidence type="ECO:0000256" key="1">
    <source>
        <dbReference type="ARBA" id="ARBA00022729"/>
    </source>
</evidence>
<evidence type="ECO:0000256" key="3">
    <source>
        <dbReference type="ARBA" id="ARBA00023139"/>
    </source>
</evidence>
<dbReference type="Pfam" id="PF13525">
    <property type="entry name" value="YfiO"/>
    <property type="match status" value="1"/>
</dbReference>
<dbReference type="SUPFAM" id="SSF48452">
    <property type="entry name" value="TPR-like"/>
    <property type="match status" value="1"/>
</dbReference>
<accession>A0A0P0USG0</accession>
<dbReference type="HAMAP" id="MF_00922">
    <property type="entry name" value="OM_assembly_BamD"/>
    <property type="match status" value="1"/>
</dbReference>
<dbReference type="InterPro" id="IPR011990">
    <property type="entry name" value="TPR-like_helical_dom_sf"/>
</dbReference>
<feature type="signal peptide" evidence="6">
    <location>
        <begin position="1"/>
        <end position="22"/>
    </location>
</feature>
<comment type="similarity">
    <text evidence="6">Belongs to the BamD family.</text>
</comment>
<protein>
    <recommendedName>
        <fullName evidence="6">Outer membrane protein assembly factor BamD</fullName>
    </recommendedName>
</protein>
<organism evidence="9 10">
    <name type="scientific">endosymbiont of Bathymodiolus septemdierum str. Myojin knoll</name>
    <dbReference type="NCBI Taxonomy" id="1303921"/>
    <lineage>
        <taxon>Bacteria</taxon>
        <taxon>Pseudomonadati</taxon>
        <taxon>Pseudomonadota</taxon>
        <taxon>Gammaproteobacteria</taxon>
        <taxon>sulfur-oxidizing symbionts</taxon>
    </lineage>
</organism>
<keyword evidence="2 6" id="KW-0472">Membrane</keyword>
<feature type="chain" id="PRO_5008992918" description="Outer membrane protein assembly factor BamD" evidence="6">
    <location>
        <begin position="23"/>
        <end position="257"/>
    </location>
</feature>
<sequence precursor="true">MKNTLKLIATLLLLALSLNGCLWEDEKRESITKGWSPKTFFNQAKEEASAGSINKAIGLYEQLQAAYPGSKYAIQAKLEVAYALYKSGDYDEAILRLNDYIKLFPEHFSTPYAYYLRGVISESKSRSILDGIMTDNAQRDIDSVRDSFNYYMALIEKFPKTEYAEEAKTRLIILRNILARHELFVAIYYTKRKANIAAINRTKFIIEKYPNTPSVPAALHLMAYNYDRIDMQTLAKDTRRVLIKSYPTYTPHYTLDD</sequence>
<dbReference type="Proteomes" id="UP000067399">
    <property type="component" value="Chromosome"/>
</dbReference>
<keyword evidence="3" id="KW-0564">Palmitate</keyword>
<dbReference type="GO" id="GO:1990063">
    <property type="term" value="C:Bam protein complex"/>
    <property type="evidence" value="ECO:0007669"/>
    <property type="project" value="TreeGrafter"/>
</dbReference>
<dbReference type="OrthoDB" id="9779191at2"/>
<keyword evidence="5 9" id="KW-0449">Lipoprotein</keyword>
<evidence type="ECO:0000256" key="5">
    <source>
        <dbReference type="ARBA" id="ARBA00023288"/>
    </source>
</evidence>
<dbReference type="RefSeq" id="WP_066044634.1">
    <property type="nucleotide sequence ID" value="NZ_AP013042.1"/>
</dbReference>
<evidence type="ECO:0000313" key="10">
    <source>
        <dbReference type="Proteomes" id="UP000067399"/>
    </source>
</evidence>
<dbReference type="Gene3D" id="1.25.40.10">
    <property type="entry name" value="Tetratricopeptide repeat domain"/>
    <property type="match status" value="1"/>
</dbReference>
<feature type="domain" description="Outer membrane lipoprotein BamD-like" evidence="8">
    <location>
        <begin position="37"/>
        <end position="238"/>
    </location>
</feature>
<proteinExistence type="inferred from homology"/>
<comment type="subunit">
    <text evidence="6">Part of the Bam complex.</text>
</comment>
<evidence type="ECO:0000256" key="2">
    <source>
        <dbReference type="ARBA" id="ARBA00023136"/>
    </source>
</evidence>
<dbReference type="InterPro" id="IPR019734">
    <property type="entry name" value="TPR_rpt"/>
</dbReference>
<evidence type="ECO:0000313" key="9">
    <source>
        <dbReference type="EMBL" id="BAS67931.1"/>
    </source>
</evidence>
<evidence type="ECO:0000256" key="7">
    <source>
        <dbReference type="PROSITE-ProRule" id="PRU00339"/>
    </source>
</evidence>
<dbReference type="AlphaFoldDB" id="A0A0P0USG0"/>
<dbReference type="PANTHER" id="PTHR37423:SF1">
    <property type="entry name" value="OUTER MEMBRANE PROTEIN ASSEMBLY FACTOR BAMD"/>
    <property type="match status" value="1"/>
</dbReference>
<name>A0A0P0USG0_9GAMM</name>
<gene>
    <name evidence="9" type="primary">comL</name>
    <name evidence="6" type="synonym">bamD</name>
    <name evidence="9" type="ORF">BSEPE_0940</name>
</gene>
<evidence type="ECO:0000256" key="6">
    <source>
        <dbReference type="HAMAP-Rule" id="MF_00922"/>
    </source>
</evidence>
<dbReference type="EMBL" id="AP013042">
    <property type="protein sequence ID" value="BAS67931.1"/>
    <property type="molecule type" value="Genomic_DNA"/>
</dbReference>
<reference evidence="9 10" key="1">
    <citation type="journal article" date="2000" name="Mar. Ecol. Prog. Ser.">
        <title>Phylogenetic characterization of endosymbionts in three hydrothermal vent mussels: influence on host distributions.</title>
        <authorList>
            <person name="Fujiwara Y."/>
            <person name="Takai K."/>
            <person name="Uematsu K."/>
            <person name="Tsuchida S."/>
            <person name="Hunt J.C."/>
            <person name="Hashimoto J."/>
        </authorList>
    </citation>
    <scope>NUCLEOTIDE SEQUENCE [LARGE SCALE GENOMIC DNA]</scope>
    <source>
        <strain evidence="9 10">Myojin Knoll</strain>
    </source>
</reference>
<reference evidence="9 10" key="2">
    <citation type="journal article" date="2016" name="ISME J.">
        <title>Heterogeneous composition of key metabolic gene clusters in a vent mussel symbiont population.</title>
        <authorList>
            <person name="Ikuta T."/>
            <person name="Takaki Y."/>
            <person name="Nagai Y."/>
            <person name="Shimamura S."/>
            <person name="Tsuda M."/>
            <person name="Kawagucci S."/>
            <person name="Aoki Y."/>
            <person name="Inoue K."/>
            <person name="Teruya M."/>
            <person name="Satou K."/>
            <person name="Teruya K."/>
            <person name="Shimoji M."/>
            <person name="Tamotsu H."/>
            <person name="Hirano T."/>
            <person name="Maruyama T."/>
            <person name="Yoshida T."/>
        </authorList>
    </citation>
    <scope>NUCLEOTIDE SEQUENCE [LARGE SCALE GENOMIC DNA]</scope>
    <source>
        <strain evidence="9 10">Myojin Knoll</strain>
    </source>
</reference>
<dbReference type="PANTHER" id="PTHR37423">
    <property type="entry name" value="SOLUBLE LYTIC MUREIN TRANSGLYCOSYLASE-RELATED"/>
    <property type="match status" value="1"/>
</dbReference>
<keyword evidence="10" id="KW-1185">Reference proteome</keyword>
<keyword evidence="7" id="KW-0802">TPR repeat</keyword>
<dbReference type="GO" id="GO:0051205">
    <property type="term" value="P:protein insertion into membrane"/>
    <property type="evidence" value="ECO:0007669"/>
    <property type="project" value="UniProtKB-UniRule"/>
</dbReference>
<dbReference type="GO" id="GO:0043165">
    <property type="term" value="P:Gram-negative-bacterium-type cell outer membrane assembly"/>
    <property type="evidence" value="ECO:0007669"/>
    <property type="project" value="UniProtKB-UniRule"/>
</dbReference>
<dbReference type="NCBIfam" id="TIGR03302">
    <property type="entry name" value="OM_YfiO"/>
    <property type="match status" value="1"/>
</dbReference>
<evidence type="ECO:0000256" key="4">
    <source>
        <dbReference type="ARBA" id="ARBA00023237"/>
    </source>
</evidence>
<dbReference type="KEGG" id="ebh:BSEPE_0940"/>
<comment type="subcellular location">
    <subcellularLocation>
        <location evidence="6">Cell outer membrane</location>
    </subcellularLocation>
</comment>
<comment type="function">
    <text evidence="6">Part of the outer membrane protein assembly complex, which is involved in assembly and insertion of beta-barrel proteins into the outer membrane.</text>
</comment>
<dbReference type="STRING" id="1303921.BSEPE_0940"/>
<dbReference type="InterPro" id="IPR017689">
    <property type="entry name" value="BamD"/>
</dbReference>
<dbReference type="PROSITE" id="PS50005">
    <property type="entry name" value="TPR"/>
    <property type="match status" value="1"/>
</dbReference>